<accession>A0A3T0C4X9</accession>
<feature type="chain" id="PRO_5036345153" evidence="1">
    <location>
        <begin position="20"/>
        <end position="262"/>
    </location>
</feature>
<proteinExistence type="predicted"/>
<keyword evidence="2" id="KW-0614">Plasmid</keyword>
<dbReference type="EMBL" id="CP034710">
    <property type="protein sequence ID" value="AZT39725.1"/>
    <property type="molecule type" value="Genomic_DNA"/>
</dbReference>
<evidence type="ECO:0000313" key="2">
    <source>
        <dbReference type="EMBL" id="AZT39725.1"/>
    </source>
</evidence>
<keyword evidence="1" id="KW-0732">Signal</keyword>
<feature type="signal peptide" evidence="1">
    <location>
        <begin position="1"/>
        <end position="19"/>
    </location>
</feature>
<sequence length="262" mass="29113">MKRLALLAVLLCSALSAVADDAPPAGMDAYLNPGDSDHAGVSDTVYQMLSEAGRTVGFQGGKAERAWELTQALMARDTLLSQTYDFRPLISRQGYLPPVIDLATDLAHITPDQIRTAYRTYKILIPAHFVSNPPSWRTWLLTGLSTKRIDSPDTSVRPKNGDEDDVWQAAIKKGWSEGRTSADQILEANFNRLTRDYTGMLRYSELLQQGIIQAPDVSEQQQAVTGDREQLMIGDKVKRMTDPAGFVVDKGRWHPVVRKGRN</sequence>
<dbReference type="EMBL" id="CP034699">
    <property type="protein sequence ID" value="AZT44372.1"/>
    <property type="molecule type" value="Genomic_DNA"/>
</dbReference>
<reference evidence="2" key="1">
    <citation type="submission" date="2018-12" db="EMBL/GenBank/DDBJ databases">
        <title>Complete genome sequences of twenty non-typhoidal Salmonella isolates from Rwanda.</title>
        <authorList>
            <person name="Byukusenge M."/>
            <person name="Li L."/>
            <person name="Subhashinie K."/>
            <person name="Nzayirambaho M."/>
            <person name="Kuchipudi S.V."/>
            <person name="Jayarao B.M."/>
        </authorList>
    </citation>
    <scope>NUCLEOTIDE SEQUENCE</scope>
    <source>
        <strain evidence="2">RSE21</strain>
        <strain evidence="3">RSE40</strain>
        <plasmid evidence="2">pRSE21</plasmid>
        <plasmid evidence="3">pRSE40</plasmid>
    </source>
</reference>
<dbReference type="Pfam" id="PF16932">
    <property type="entry name" value="T4SS_TraI"/>
    <property type="match status" value="1"/>
</dbReference>
<gene>
    <name evidence="3" type="ORF">EL007_24235</name>
    <name evidence="2" type="ORF">ELZ88_24725</name>
</gene>
<dbReference type="RefSeq" id="WP_168445613.1">
    <property type="nucleotide sequence ID" value="NZ_CP034699.1"/>
</dbReference>
<dbReference type="InterPro" id="IPR031618">
    <property type="entry name" value="T4SS_TraI"/>
</dbReference>
<evidence type="ECO:0000313" key="3">
    <source>
        <dbReference type="EMBL" id="AZT44372.1"/>
    </source>
</evidence>
<dbReference type="AlphaFoldDB" id="A0A3T0C4X9"/>
<geneLocation type="plasmid" evidence="3">
    <name>pRSE40</name>
</geneLocation>
<evidence type="ECO:0000256" key="1">
    <source>
        <dbReference type="SAM" id="SignalP"/>
    </source>
</evidence>
<organism evidence="2">
    <name type="scientific">Salmonella enterica subsp. enterica serovar Karamoja</name>
    <dbReference type="NCBI Taxonomy" id="2500153"/>
    <lineage>
        <taxon>Bacteria</taxon>
        <taxon>Pseudomonadati</taxon>
        <taxon>Pseudomonadota</taxon>
        <taxon>Gammaproteobacteria</taxon>
        <taxon>Enterobacterales</taxon>
        <taxon>Enterobacteriaceae</taxon>
        <taxon>Salmonella</taxon>
    </lineage>
</organism>
<protein>
    <submittedName>
        <fullName evidence="2">Conjugal transfer protein</fullName>
    </submittedName>
</protein>
<geneLocation type="plasmid" evidence="2">
    <name>pRSE21</name>
</geneLocation>
<name>A0A3T0C4X9_SALET</name>